<organism evidence="1 2">
    <name type="scientific">Tumebacillus flagellatus</name>
    <dbReference type="NCBI Taxonomy" id="1157490"/>
    <lineage>
        <taxon>Bacteria</taxon>
        <taxon>Bacillati</taxon>
        <taxon>Bacillota</taxon>
        <taxon>Bacilli</taxon>
        <taxon>Bacillales</taxon>
        <taxon>Alicyclobacillaceae</taxon>
        <taxon>Tumebacillus</taxon>
    </lineage>
</organism>
<dbReference type="OrthoDB" id="2382284at2"/>
<evidence type="ECO:0000313" key="1">
    <source>
        <dbReference type="EMBL" id="KEO82890.1"/>
    </source>
</evidence>
<accession>A0A074LQW9</accession>
<dbReference type="Proteomes" id="UP000027931">
    <property type="component" value="Unassembled WGS sequence"/>
</dbReference>
<evidence type="ECO:0000313" key="2">
    <source>
        <dbReference type="Proteomes" id="UP000027931"/>
    </source>
</evidence>
<protein>
    <submittedName>
        <fullName evidence="1">Uncharacterized protein</fullName>
    </submittedName>
</protein>
<name>A0A074LQW9_9BACL</name>
<comment type="caution">
    <text evidence="1">The sequence shown here is derived from an EMBL/GenBank/DDBJ whole genome shotgun (WGS) entry which is preliminary data.</text>
</comment>
<keyword evidence="2" id="KW-1185">Reference proteome</keyword>
<reference evidence="1 2" key="1">
    <citation type="journal article" date="2013" name="Int. J. Syst. Evol. Microbiol.">
        <title>Tumebacillus flagellatus sp. nov., an alpha-amylase/pullulanase-producing bacterium isolated from cassava wastewater.</title>
        <authorList>
            <person name="Wang Q."/>
            <person name="Xie N."/>
            <person name="Qin Y."/>
            <person name="Shen N."/>
            <person name="Zhu J."/>
            <person name="Mi H."/>
            <person name="Huang R."/>
        </authorList>
    </citation>
    <scope>NUCLEOTIDE SEQUENCE [LARGE SCALE GENOMIC DNA]</scope>
    <source>
        <strain evidence="1 2">GST4</strain>
    </source>
</reference>
<dbReference type="EMBL" id="JMIR01000017">
    <property type="protein sequence ID" value="KEO82890.1"/>
    <property type="molecule type" value="Genomic_DNA"/>
</dbReference>
<gene>
    <name evidence="1" type="ORF">EL26_13380</name>
</gene>
<sequence>MKIKMYVENTGDLKIGDVKINSLSSSAIVIFGDAECFTPTNISITRGQTTPITVAQTGPGGPVGAIR</sequence>
<proteinExistence type="predicted"/>
<dbReference type="AlphaFoldDB" id="A0A074LQW9"/>
<dbReference type="STRING" id="1157490.EL26_13380"/>
<dbReference type="RefSeq" id="WP_038089261.1">
    <property type="nucleotide sequence ID" value="NZ_JMIR01000017.1"/>
</dbReference>